<dbReference type="Proteomes" id="UP000283634">
    <property type="component" value="Unassembled WGS sequence"/>
</dbReference>
<feature type="compositionally biased region" description="Gly residues" evidence="1">
    <location>
        <begin position="364"/>
        <end position="375"/>
    </location>
</feature>
<name>A0A422NFG0_TRYRA</name>
<dbReference type="SUPFAM" id="SSF47473">
    <property type="entry name" value="EF-hand"/>
    <property type="match status" value="1"/>
</dbReference>
<dbReference type="EMBL" id="MKGL01000171">
    <property type="protein sequence ID" value="RNF04177.1"/>
    <property type="molecule type" value="Genomic_DNA"/>
</dbReference>
<comment type="caution">
    <text evidence="2">The sequence shown here is derived from an EMBL/GenBank/DDBJ whole genome shotgun (WGS) entry which is preliminary data.</text>
</comment>
<dbReference type="RefSeq" id="XP_029237950.1">
    <property type="nucleotide sequence ID" value="XM_029382167.1"/>
</dbReference>
<dbReference type="AlphaFoldDB" id="A0A422NFG0"/>
<dbReference type="GeneID" id="40329214"/>
<organism evidence="2 3">
    <name type="scientific">Trypanosoma rangeli</name>
    <dbReference type="NCBI Taxonomy" id="5698"/>
    <lineage>
        <taxon>Eukaryota</taxon>
        <taxon>Discoba</taxon>
        <taxon>Euglenozoa</taxon>
        <taxon>Kinetoplastea</taxon>
        <taxon>Metakinetoplastina</taxon>
        <taxon>Trypanosomatida</taxon>
        <taxon>Trypanosomatidae</taxon>
        <taxon>Trypanosoma</taxon>
        <taxon>Herpetosoma</taxon>
    </lineage>
</organism>
<feature type="region of interest" description="Disordered" evidence="1">
    <location>
        <begin position="349"/>
        <end position="376"/>
    </location>
</feature>
<dbReference type="Gene3D" id="1.10.238.10">
    <property type="entry name" value="EF-hand"/>
    <property type="match status" value="1"/>
</dbReference>
<dbReference type="OrthoDB" id="26525at2759"/>
<gene>
    <name evidence="2" type="ORF">TraAM80_05281</name>
</gene>
<dbReference type="VEuPathDB" id="TriTrypDB:TRSC58_00645"/>
<evidence type="ECO:0008006" key="4">
    <source>
        <dbReference type="Google" id="ProtNLM"/>
    </source>
</evidence>
<accession>A0A422NFG0</accession>
<evidence type="ECO:0000256" key="1">
    <source>
        <dbReference type="SAM" id="MobiDB-lite"/>
    </source>
</evidence>
<reference evidence="2 3" key="1">
    <citation type="journal article" date="2018" name="BMC Genomics">
        <title>Genomic comparison of Trypanosoma conorhini and Trypanosoma rangeli to Trypanosoma cruzi strains of high and low virulence.</title>
        <authorList>
            <person name="Bradwell K.R."/>
            <person name="Koparde V.N."/>
            <person name="Matveyev A.V."/>
            <person name="Serrano M.G."/>
            <person name="Alves J.M."/>
            <person name="Parikh H."/>
            <person name="Huang B."/>
            <person name="Lee V."/>
            <person name="Espinosa-Alvarez O."/>
            <person name="Ortiz P.A."/>
            <person name="Costa-Martins A.G."/>
            <person name="Teixeira M.M."/>
            <person name="Buck G.A."/>
        </authorList>
    </citation>
    <scope>NUCLEOTIDE SEQUENCE [LARGE SCALE GENOMIC DNA]</scope>
    <source>
        <strain evidence="2 3">AM80</strain>
    </source>
</reference>
<proteinExistence type="predicted"/>
<sequence>MASKLPASSPMKNSRGLLFNRYTHPLTTASSSVGREVRDNVVFSAQHDDSTAPAAMPELNLDETMRVRDVFSELVQDEYITSLFVLRVVLSHFGMYPSDEELSLLLSVYENKISVTNLCHYLRFYKREFELDAQMRRGENQKGATREESEDTLRAFVSLGGDEDGRGSVKVEDLRHVCREFGLTIDIDSMLIGVVDLENQSSLNYAEFCDMWRSRFRQREMGSMTSALESQLDVRGALRVLGMDESSMLQCNTLSRGESSVALRDDTGVEGYKFPQNVDTVSSGKRQQDIADKISQSEANHIQALKRFLVLGTAAGAMSSDALPSIKRKLGRRQSTLLALHIAALAEPDRRRSCAPAREEAANAGGGGGGGGGVSGVNEDAGLPALTGATGGGYRAPSPMILSLRNSAAYKRRLLAFAQKSMKKARDRGSSVWTRFLSVSPDEGSGRS</sequence>
<dbReference type="OMA" id="CDMWRSR"/>
<feature type="compositionally biased region" description="Basic and acidic residues" evidence="1">
    <location>
        <begin position="349"/>
        <end position="361"/>
    </location>
</feature>
<evidence type="ECO:0000313" key="2">
    <source>
        <dbReference type="EMBL" id="RNF04177.1"/>
    </source>
</evidence>
<keyword evidence="3" id="KW-1185">Reference proteome</keyword>
<dbReference type="InterPro" id="IPR011992">
    <property type="entry name" value="EF-hand-dom_pair"/>
</dbReference>
<evidence type="ECO:0000313" key="3">
    <source>
        <dbReference type="Proteomes" id="UP000283634"/>
    </source>
</evidence>
<protein>
    <recommendedName>
        <fullName evidence="4">EF-hand domain-containing protein</fullName>
    </recommendedName>
</protein>